<dbReference type="EMBL" id="BOPG01000107">
    <property type="protein sequence ID" value="GIJ64068.1"/>
    <property type="molecule type" value="Genomic_DNA"/>
</dbReference>
<dbReference type="SUPFAM" id="SSF52540">
    <property type="entry name" value="P-loop containing nucleoside triphosphate hydrolases"/>
    <property type="match status" value="1"/>
</dbReference>
<dbReference type="PANTHER" id="PTHR16305:SF35">
    <property type="entry name" value="TRANSCRIPTIONAL ACTIVATOR DOMAIN"/>
    <property type="match status" value="1"/>
</dbReference>
<dbReference type="GO" id="GO:0006355">
    <property type="term" value="P:regulation of DNA-templated transcription"/>
    <property type="evidence" value="ECO:0007669"/>
    <property type="project" value="InterPro"/>
</dbReference>
<protein>
    <submittedName>
        <fullName evidence="5">Helix-turn-helix transcriptional regulator</fullName>
    </submittedName>
</protein>
<dbReference type="GO" id="GO:0003677">
    <property type="term" value="F:DNA binding"/>
    <property type="evidence" value="ECO:0007669"/>
    <property type="project" value="InterPro"/>
</dbReference>
<dbReference type="InterPro" id="IPR000792">
    <property type="entry name" value="Tscrpt_reg_LuxR_C"/>
</dbReference>
<dbReference type="InterPro" id="IPR016032">
    <property type="entry name" value="Sig_transdc_resp-reg_C-effctor"/>
</dbReference>
<dbReference type="SMART" id="SM00421">
    <property type="entry name" value="HTH_LUXR"/>
    <property type="match status" value="1"/>
</dbReference>
<feature type="domain" description="HTH luxR-type" evidence="4">
    <location>
        <begin position="899"/>
        <end position="964"/>
    </location>
</feature>
<dbReference type="InterPro" id="IPR019734">
    <property type="entry name" value="TPR_rpt"/>
</dbReference>
<dbReference type="Pfam" id="PF00196">
    <property type="entry name" value="GerE"/>
    <property type="match status" value="1"/>
</dbReference>
<dbReference type="RefSeq" id="WP_204011907.1">
    <property type="nucleotide sequence ID" value="NZ_BOPG01000107.1"/>
</dbReference>
<evidence type="ECO:0000313" key="6">
    <source>
        <dbReference type="Proteomes" id="UP000612585"/>
    </source>
</evidence>
<dbReference type="GO" id="GO:0005524">
    <property type="term" value="F:ATP binding"/>
    <property type="evidence" value="ECO:0007669"/>
    <property type="project" value="UniProtKB-KW"/>
</dbReference>
<feature type="repeat" description="TPR" evidence="3">
    <location>
        <begin position="639"/>
        <end position="672"/>
    </location>
</feature>
<keyword evidence="6" id="KW-1185">Reference proteome</keyword>
<sequence length="966" mass="103292">MSGDVEPAPGRVVRGISPLLVGRGAELAALGSAGQGVLDGRPTTVLVSGEAGIGKSRLVSEFAASLGPQWSTVTGGCLELGAQQFAYTPFLQVVRRLVGWADSPVIGPGSVLRSLLPGDHPAPGPVGTGRFRLLRELLALIEKVSWVRPLLLVVEDLHWADPASCELFAYLARNLDHLRVLLIGTIRTGELGPGHPVRQLASELSRLPEVTALPLEPLSVAQVGEQLTAIDGRYDPARATATHRRSGGNPLFVEALAAAESTKTGGHGGDTGYPLRALLLERVARLPKPAQHVLAVASVASGAIRHELLALLAELADEELDGALQELVEREQLVATESGYRYRHEMIREAVYRNLLPGRRRRLHAKAAAVLAEQPGLATQGHPATELAEHWHLAGQPDRAFSAALIAADKAHSRLAHEEELRFLERALDLTHPDDAGGRLALLRRAATVAGPAGAAERGLRHCTNALALLDAGHDPIGVARLLAERARFKNRLDLSGRDDLERALGLLRPDEPSYPLGLVYTELAMDDEVRSRFAAATEHATRALRVAEALDDEGLRCRALAVLGVAEGGAGATDAAVARLAEAQRIASAVGDSATLVGSMQWKAYALLLGGRFEEVIVAAKDALRMAESVGLYRRAGPMLTVNLAGALLALGRWDEALQSAERALSDDPEALGAMVLRGMLAYIHLGRGDIDLAGQLMTGFARLHDAPATMRNYLFWVAVELQCDLAIVRCRPEEADEPVDRFLKHTRDQLGHGEPELRALLAVARVLRARLGAAPRNQAVAARVAAARADLADLVANSRVTTPLLGAYRLALDAELRPGRLADWDRATAAWRDLRHVPELTRCLIRSAEVALANSNRAGAQSRLREAHDLATGLRSAALLGQISALSQRARLEPVTPPANPAGLTNRELDVLRVLARGRSNRQIAAELFISPGTVSVHVSRVFTKLGVSTRSEAIAYVGDQGLL</sequence>
<dbReference type="InterPro" id="IPR041664">
    <property type="entry name" value="AAA_16"/>
</dbReference>
<dbReference type="SUPFAM" id="SSF48452">
    <property type="entry name" value="TPR-like"/>
    <property type="match status" value="1"/>
</dbReference>
<evidence type="ECO:0000256" key="2">
    <source>
        <dbReference type="ARBA" id="ARBA00022840"/>
    </source>
</evidence>
<reference evidence="5" key="1">
    <citation type="submission" date="2021-01" db="EMBL/GenBank/DDBJ databases">
        <title>Whole genome shotgun sequence of Virgisporangium aurantiacum NBRC 16421.</title>
        <authorList>
            <person name="Komaki H."/>
            <person name="Tamura T."/>
        </authorList>
    </citation>
    <scope>NUCLEOTIDE SEQUENCE</scope>
    <source>
        <strain evidence="5">NBRC 16421</strain>
    </source>
</reference>
<accession>A0A8J3ZJQ9</accession>
<name>A0A8J3ZJQ9_9ACTN</name>
<keyword evidence="1" id="KW-0547">Nucleotide-binding</keyword>
<dbReference type="PANTHER" id="PTHR16305">
    <property type="entry name" value="TESTICULAR SOLUBLE ADENYLYL CYCLASE"/>
    <property type="match status" value="1"/>
</dbReference>
<keyword evidence="3" id="KW-0802">TPR repeat</keyword>
<proteinExistence type="predicted"/>
<dbReference type="PROSITE" id="PS00622">
    <property type="entry name" value="HTH_LUXR_1"/>
    <property type="match status" value="1"/>
</dbReference>
<dbReference type="InterPro" id="IPR011990">
    <property type="entry name" value="TPR-like_helical_dom_sf"/>
</dbReference>
<dbReference type="PROSITE" id="PS50005">
    <property type="entry name" value="TPR"/>
    <property type="match status" value="1"/>
</dbReference>
<gene>
    <name evidence="5" type="ORF">Vau01_115840</name>
</gene>
<evidence type="ECO:0000256" key="3">
    <source>
        <dbReference type="PROSITE-ProRule" id="PRU00339"/>
    </source>
</evidence>
<comment type="caution">
    <text evidence="5">The sequence shown here is derived from an EMBL/GenBank/DDBJ whole genome shotgun (WGS) entry which is preliminary data.</text>
</comment>
<evidence type="ECO:0000259" key="4">
    <source>
        <dbReference type="PROSITE" id="PS50043"/>
    </source>
</evidence>
<dbReference type="GO" id="GO:0004016">
    <property type="term" value="F:adenylate cyclase activity"/>
    <property type="evidence" value="ECO:0007669"/>
    <property type="project" value="TreeGrafter"/>
</dbReference>
<dbReference type="Proteomes" id="UP000612585">
    <property type="component" value="Unassembled WGS sequence"/>
</dbReference>
<dbReference type="CDD" id="cd06170">
    <property type="entry name" value="LuxR_C_like"/>
    <property type="match status" value="1"/>
</dbReference>
<organism evidence="5 6">
    <name type="scientific">Virgisporangium aurantiacum</name>
    <dbReference type="NCBI Taxonomy" id="175570"/>
    <lineage>
        <taxon>Bacteria</taxon>
        <taxon>Bacillati</taxon>
        <taxon>Actinomycetota</taxon>
        <taxon>Actinomycetes</taxon>
        <taxon>Micromonosporales</taxon>
        <taxon>Micromonosporaceae</taxon>
        <taxon>Virgisporangium</taxon>
    </lineage>
</organism>
<dbReference type="GO" id="GO:0005737">
    <property type="term" value="C:cytoplasm"/>
    <property type="evidence" value="ECO:0007669"/>
    <property type="project" value="TreeGrafter"/>
</dbReference>
<dbReference type="PROSITE" id="PS50043">
    <property type="entry name" value="HTH_LUXR_2"/>
    <property type="match status" value="1"/>
</dbReference>
<dbReference type="InterPro" id="IPR027417">
    <property type="entry name" value="P-loop_NTPase"/>
</dbReference>
<dbReference type="Gene3D" id="1.25.40.10">
    <property type="entry name" value="Tetratricopeptide repeat domain"/>
    <property type="match status" value="1"/>
</dbReference>
<dbReference type="InterPro" id="IPR036388">
    <property type="entry name" value="WH-like_DNA-bd_sf"/>
</dbReference>
<dbReference type="Gene3D" id="1.10.10.10">
    <property type="entry name" value="Winged helix-like DNA-binding domain superfamily/Winged helix DNA-binding domain"/>
    <property type="match status" value="1"/>
</dbReference>
<dbReference type="SUPFAM" id="SSF46894">
    <property type="entry name" value="C-terminal effector domain of the bipartite response regulators"/>
    <property type="match status" value="1"/>
</dbReference>
<evidence type="ECO:0000313" key="5">
    <source>
        <dbReference type="EMBL" id="GIJ64068.1"/>
    </source>
</evidence>
<keyword evidence="2" id="KW-0067">ATP-binding</keyword>
<dbReference type="Pfam" id="PF13191">
    <property type="entry name" value="AAA_16"/>
    <property type="match status" value="1"/>
</dbReference>
<dbReference type="AlphaFoldDB" id="A0A8J3ZJQ9"/>
<dbReference type="PRINTS" id="PR00038">
    <property type="entry name" value="HTHLUXR"/>
</dbReference>
<evidence type="ECO:0000256" key="1">
    <source>
        <dbReference type="ARBA" id="ARBA00022741"/>
    </source>
</evidence>